<keyword evidence="3" id="KW-1185">Reference proteome</keyword>
<name>A0AAI9Y9E2_9PEZI</name>
<evidence type="ECO:0000313" key="2">
    <source>
        <dbReference type="EMBL" id="KAK1491358.1"/>
    </source>
</evidence>
<dbReference type="AlphaFoldDB" id="A0AAI9Y9E2"/>
<gene>
    <name evidence="2" type="ORF">CCUS01_03143</name>
</gene>
<proteinExistence type="predicted"/>
<comment type="caution">
    <text evidence="2">The sequence shown here is derived from an EMBL/GenBank/DDBJ whole genome shotgun (WGS) entry which is preliminary data.</text>
</comment>
<sequence length="379" mass="41602">MARKTGTALLSGVIKTPFPTWLRYVHGISPKQTTLQFIDSHSQQCSSERVLSLGPVRFTDVHTSGAPAKTMSTGTKNEGGSIPHWAPAAFVPVPSHLTQSAFSPRLLEVTSSRSLGRPHSLSTYPCDGPLKKQQDPLSVQLEIRHGARRTPLINTYRSLDHKKGVVANEPQARQPQLACLGFFEHPDNPQAAGPQVNTMLPITMELEVRNTPWPDPGHVAARSNWAISTADIRRFTANAPTPGPWPAAKSQTCPPDLRHSDSHMPRPPAQGPRVSGRFNITDLEQEMQYFLAFSATQTTPQSRPVQIRLISFVRDLSPGSDWSHPLRPSWSTGRAAPVLRDPRHILPLVVFAGSRNPYGMTAASNARLSINSSRRETTS</sequence>
<feature type="region of interest" description="Disordered" evidence="1">
    <location>
        <begin position="238"/>
        <end position="274"/>
    </location>
</feature>
<accession>A0AAI9Y9E2</accession>
<reference evidence="2" key="1">
    <citation type="submission" date="2016-11" db="EMBL/GenBank/DDBJ databases">
        <title>The genome sequence of Colletotrichum cuscutae.</title>
        <authorList>
            <person name="Baroncelli R."/>
        </authorList>
    </citation>
    <scope>NUCLEOTIDE SEQUENCE</scope>
    <source>
        <strain evidence="2">IMI 304802</strain>
    </source>
</reference>
<evidence type="ECO:0000313" key="3">
    <source>
        <dbReference type="Proteomes" id="UP001239213"/>
    </source>
</evidence>
<organism evidence="2 3">
    <name type="scientific">Colletotrichum cuscutae</name>
    <dbReference type="NCBI Taxonomy" id="1209917"/>
    <lineage>
        <taxon>Eukaryota</taxon>
        <taxon>Fungi</taxon>
        <taxon>Dikarya</taxon>
        <taxon>Ascomycota</taxon>
        <taxon>Pezizomycotina</taxon>
        <taxon>Sordariomycetes</taxon>
        <taxon>Hypocreomycetidae</taxon>
        <taxon>Glomerellales</taxon>
        <taxon>Glomerellaceae</taxon>
        <taxon>Colletotrichum</taxon>
        <taxon>Colletotrichum acutatum species complex</taxon>
    </lineage>
</organism>
<dbReference type="EMBL" id="MPDP01000035">
    <property type="protein sequence ID" value="KAK1491358.1"/>
    <property type="molecule type" value="Genomic_DNA"/>
</dbReference>
<protein>
    <submittedName>
        <fullName evidence="2">Uncharacterized protein</fullName>
    </submittedName>
</protein>
<dbReference type="Proteomes" id="UP001239213">
    <property type="component" value="Unassembled WGS sequence"/>
</dbReference>
<evidence type="ECO:0000256" key="1">
    <source>
        <dbReference type="SAM" id="MobiDB-lite"/>
    </source>
</evidence>